<feature type="signal peptide" evidence="4">
    <location>
        <begin position="1"/>
        <end position="26"/>
    </location>
</feature>
<keyword evidence="7" id="KW-1185">Reference proteome</keyword>
<keyword evidence="1" id="KW-0356">Hemostasis</keyword>
<dbReference type="OMA" id="TICTMKK"/>
<dbReference type="GO" id="GO:0005615">
    <property type="term" value="C:extracellular space"/>
    <property type="evidence" value="ECO:0007669"/>
    <property type="project" value="TreeGrafter"/>
</dbReference>
<dbReference type="PANTHER" id="PTHR10083">
    <property type="entry name" value="KUNITZ-TYPE PROTEASE INHIBITOR-RELATED"/>
    <property type="match status" value="1"/>
</dbReference>
<keyword evidence="2" id="KW-0094">Blood coagulation</keyword>
<keyword evidence="4" id="KW-0732">Signal</keyword>
<dbReference type="InterPro" id="IPR020901">
    <property type="entry name" value="Prtase_inh_Kunz-CS"/>
</dbReference>
<evidence type="ECO:0000259" key="5">
    <source>
        <dbReference type="PROSITE" id="PS50279"/>
    </source>
</evidence>
<dbReference type="PANTHER" id="PTHR10083:SF374">
    <property type="entry name" value="BPTI_KUNITZ INHIBITOR DOMAIN-CONTAINING PROTEIN"/>
    <property type="match status" value="1"/>
</dbReference>
<evidence type="ECO:0000256" key="4">
    <source>
        <dbReference type="SAM" id="SignalP"/>
    </source>
</evidence>
<reference evidence="6" key="2">
    <citation type="submission" date="2025-09" db="UniProtKB">
        <authorList>
            <consortium name="Ensembl"/>
        </authorList>
    </citation>
    <scope>IDENTIFICATION</scope>
</reference>
<reference evidence="6" key="1">
    <citation type="submission" date="2025-08" db="UniProtKB">
        <authorList>
            <consortium name="Ensembl"/>
        </authorList>
    </citation>
    <scope>IDENTIFICATION</scope>
</reference>
<name>A0A2K6GUP7_PROCO</name>
<feature type="chain" id="PRO_5014407061" description="BPTI/Kunitz inhibitor domain-containing protein" evidence="4">
    <location>
        <begin position="27"/>
        <end position="178"/>
    </location>
</feature>
<dbReference type="InterPro" id="IPR036880">
    <property type="entry name" value="Kunitz_BPTI_sf"/>
</dbReference>
<dbReference type="PROSITE" id="PS50279">
    <property type="entry name" value="BPTI_KUNITZ_2"/>
    <property type="match status" value="1"/>
</dbReference>
<dbReference type="InterPro" id="IPR050098">
    <property type="entry name" value="TFPI/VKTCI-like"/>
</dbReference>
<organism evidence="6 7">
    <name type="scientific">Propithecus coquereli</name>
    <name type="common">Coquerel's sifaka</name>
    <name type="synonym">Propithecus verreauxi coquereli</name>
    <dbReference type="NCBI Taxonomy" id="379532"/>
    <lineage>
        <taxon>Eukaryota</taxon>
        <taxon>Metazoa</taxon>
        <taxon>Chordata</taxon>
        <taxon>Craniata</taxon>
        <taxon>Vertebrata</taxon>
        <taxon>Euteleostomi</taxon>
        <taxon>Mammalia</taxon>
        <taxon>Eutheria</taxon>
        <taxon>Euarchontoglires</taxon>
        <taxon>Primates</taxon>
        <taxon>Strepsirrhini</taxon>
        <taxon>Lemuriformes</taxon>
        <taxon>Indriidae</taxon>
        <taxon>Propithecus</taxon>
    </lineage>
</organism>
<protein>
    <recommendedName>
        <fullName evidence="5">BPTI/Kunitz inhibitor domain-containing protein</fullName>
    </recommendedName>
</protein>
<dbReference type="GeneTree" id="ENSGT00940000160767"/>
<evidence type="ECO:0000313" key="7">
    <source>
        <dbReference type="Proteomes" id="UP000233160"/>
    </source>
</evidence>
<keyword evidence="3" id="KW-1015">Disulfide bond</keyword>
<feature type="domain" description="BPTI/Kunitz inhibitor" evidence="5">
    <location>
        <begin position="52"/>
        <end position="102"/>
    </location>
</feature>
<dbReference type="Ensembl" id="ENSPCOT00000040921.1">
    <property type="protein sequence ID" value="ENSPCOP00000029975.1"/>
    <property type="gene ID" value="ENSPCOG00000027702.1"/>
</dbReference>
<proteinExistence type="predicted"/>
<dbReference type="Gene3D" id="4.10.410.10">
    <property type="entry name" value="Pancreatic trypsin inhibitor Kunitz domain"/>
    <property type="match status" value="1"/>
</dbReference>
<evidence type="ECO:0000256" key="3">
    <source>
        <dbReference type="ARBA" id="ARBA00023157"/>
    </source>
</evidence>
<sequence length="178" mass="20429">VIYTMKKEHVLWASLLLCLAPAPLKADPEEGEEHTNITDTALPPLKPMHSFCALKADDGPCKAMMKRFFFNIFTQQCEEFVYGGCEGNQNRFESLEECKKICVRVYDFQVDDYKTQHDVWNNNSLTPQPTKVPTTFATKERTNDGWKNADHIYQVFLNAFCIHASMFFLGLDNILCTC</sequence>
<dbReference type="SUPFAM" id="SSF57362">
    <property type="entry name" value="BPTI-like"/>
    <property type="match status" value="1"/>
</dbReference>
<dbReference type="GO" id="GO:0004867">
    <property type="term" value="F:serine-type endopeptidase inhibitor activity"/>
    <property type="evidence" value="ECO:0007669"/>
    <property type="project" value="InterPro"/>
</dbReference>
<evidence type="ECO:0000256" key="1">
    <source>
        <dbReference type="ARBA" id="ARBA00022696"/>
    </source>
</evidence>
<dbReference type="STRING" id="379532.ENSPCOP00000029975"/>
<evidence type="ECO:0000313" key="6">
    <source>
        <dbReference type="Ensembl" id="ENSPCOP00000029975.1"/>
    </source>
</evidence>
<accession>A0A2K6GUP7</accession>
<dbReference type="Pfam" id="PF00014">
    <property type="entry name" value="Kunitz_BPTI"/>
    <property type="match status" value="1"/>
</dbReference>
<dbReference type="Proteomes" id="UP000233160">
    <property type="component" value="Unassembled WGS sequence"/>
</dbReference>
<dbReference type="SMART" id="SM00131">
    <property type="entry name" value="KU"/>
    <property type="match status" value="1"/>
</dbReference>
<dbReference type="FunFam" id="4.10.410.10:FF:000004">
    <property type="entry name" value="Tissue factor pathway inhibitor"/>
    <property type="match status" value="1"/>
</dbReference>
<dbReference type="AlphaFoldDB" id="A0A2K6GUP7"/>
<dbReference type="CDD" id="cd22613">
    <property type="entry name" value="Kunitz_TFPI1_1-like"/>
    <property type="match status" value="1"/>
</dbReference>
<dbReference type="PRINTS" id="PR00759">
    <property type="entry name" value="BASICPTASE"/>
</dbReference>
<dbReference type="InterPro" id="IPR002223">
    <property type="entry name" value="Kunitz_BPTI"/>
</dbReference>
<dbReference type="PROSITE" id="PS00280">
    <property type="entry name" value="BPTI_KUNITZ_1"/>
    <property type="match status" value="1"/>
</dbReference>
<evidence type="ECO:0000256" key="2">
    <source>
        <dbReference type="ARBA" id="ARBA00023084"/>
    </source>
</evidence>
<dbReference type="GO" id="GO:0007596">
    <property type="term" value="P:blood coagulation"/>
    <property type="evidence" value="ECO:0007669"/>
    <property type="project" value="UniProtKB-KW"/>
</dbReference>